<evidence type="ECO:0000256" key="5">
    <source>
        <dbReference type="ARBA" id="ARBA00023136"/>
    </source>
</evidence>
<dbReference type="RefSeq" id="WP_179427015.1">
    <property type="nucleotide sequence ID" value="NZ_JACBZP010000001.1"/>
</dbReference>
<dbReference type="EMBL" id="JACBZP010000001">
    <property type="protein sequence ID" value="NYI67206.1"/>
    <property type="molecule type" value="Genomic_DNA"/>
</dbReference>
<keyword evidence="5 6" id="KW-0472">Membrane</keyword>
<evidence type="ECO:0000256" key="4">
    <source>
        <dbReference type="ARBA" id="ARBA00022989"/>
    </source>
</evidence>
<dbReference type="InterPro" id="IPR000515">
    <property type="entry name" value="MetI-like"/>
</dbReference>
<dbReference type="Proteomes" id="UP000539111">
    <property type="component" value="Unassembled WGS sequence"/>
</dbReference>
<feature type="transmembrane region" description="Helical" evidence="6">
    <location>
        <begin position="183"/>
        <end position="206"/>
    </location>
</feature>
<accession>A0A7Z0AD36</accession>
<proteinExistence type="inferred from homology"/>
<dbReference type="Gene3D" id="1.10.3720.10">
    <property type="entry name" value="MetI-like"/>
    <property type="match status" value="1"/>
</dbReference>
<dbReference type="InterPro" id="IPR035906">
    <property type="entry name" value="MetI-like_sf"/>
</dbReference>
<feature type="transmembrane region" description="Helical" evidence="6">
    <location>
        <begin position="33"/>
        <end position="55"/>
    </location>
</feature>
<dbReference type="Pfam" id="PF00528">
    <property type="entry name" value="BPD_transp_1"/>
    <property type="match status" value="1"/>
</dbReference>
<comment type="caution">
    <text evidence="8">The sequence shown here is derived from an EMBL/GenBank/DDBJ whole genome shotgun (WGS) entry which is preliminary data.</text>
</comment>
<evidence type="ECO:0000256" key="1">
    <source>
        <dbReference type="ARBA" id="ARBA00004141"/>
    </source>
</evidence>
<feature type="domain" description="ABC transmembrane type-1" evidence="7">
    <location>
        <begin position="27"/>
        <end position="206"/>
    </location>
</feature>
<gene>
    <name evidence="8" type="ORF">BJY26_001512</name>
</gene>
<evidence type="ECO:0000256" key="3">
    <source>
        <dbReference type="ARBA" id="ARBA00022692"/>
    </source>
</evidence>
<keyword evidence="9" id="KW-1185">Reference proteome</keyword>
<organism evidence="8 9">
    <name type="scientific">Spelaeicoccus albus</name>
    <dbReference type="NCBI Taxonomy" id="1280376"/>
    <lineage>
        <taxon>Bacteria</taxon>
        <taxon>Bacillati</taxon>
        <taxon>Actinomycetota</taxon>
        <taxon>Actinomycetes</taxon>
        <taxon>Micrococcales</taxon>
        <taxon>Brevibacteriaceae</taxon>
        <taxon>Spelaeicoccus</taxon>
    </lineage>
</organism>
<dbReference type="SUPFAM" id="SSF161098">
    <property type="entry name" value="MetI-like"/>
    <property type="match status" value="1"/>
</dbReference>
<evidence type="ECO:0000256" key="2">
    <source>
        <dbReference type="ARBA" id="ARBA00022448"/>
    </source>
</evidence>
<reference evidence="8 9" key="1">
    <citation type="submission" date="2020-07" db="EMBL/GenBank/DDBJ databases">
        <title>Sequencing the genomes of 1000 actinobacteria strains.</title>
        <authorList>
            <person name="Klenk H.-P."/>
        </authorList>
    </citation>
    <scope>NUCLEOTIDE SEQUENCE [LARGE SCALE GENOMIC DNA]</scope>
    <source>
        <strain evidence="8 9">DSM 26341</strain>
    </source>
</reference>
<dbReference type="InterPro" id="IPR051204">
    <property type="entry name" value="ABC_transp_perm/SBD"/>
</dbReference>
<dbReference type="PANTHER" id="PTHR30177:SF33">
    <property type="entry name" value="POSSIBLE OSMOPROTECTANT (GLYCINE BETAINE_CARNITINE_CHOLINE_L-PROLINE) TRANSPORT INTEGRAL MEMBRANE PROTEIN ABC TRANSPORTER PROZ"/>
    <property type="match status" value="1"/>
</dbReference>
<dbReference type="GO" id="GO:0005886">
    <property type="term" value="C:plasma membrane"/>
    <property type="evidence" value="ECO:0007669"/>
    <property type="project" value="UniProtKB-SubCell"/>
</dbReference>
<dbReference type="CDD" id="cd06261">
    <property type="entry name" value="TM_PBP2"/>
    <property type="match status" value="1"/>
</dbReference>
<dbReference type="GO" id="GO:0031460">
    <property type="term" value="P:glycine betaine transport"/>
    <property type="evidence" value="ECO:0007669"/>
    <property type="project" value="TreeGrafter"/>
</dbReference>
<comment type="subcellular location">
    <subcellularLocation>
        <location evidence="6">Cell membrane</location>
        <topology evidence="6">Multi-pass membrane protein</topology>
    </subcellularLocation>
    <subcellularLocation>
        <location evidence="1">Membrane</location>
        <topology evidence="1">Multi-pass membrane protein</topology>
    </subcellularLocation>
</comment>
<feature type="transmembrane region" description="Helical" evidence="6">
    <location>
        <begin position="92"/>
        <end position="112"/>
    </location>
</feature>
<keyword evidence="4 6" id="KW-1133">Transmembrane helix</keyword>
<evidence type="ECO:0000256" key="6">
    <source>
        <dbReference type="RuleBase" id="RU363032"/>
    </source>
</evidence>
<dbReference type="PROSITE" id="PS50928">
    <property type="entry name" value="ABC_TM1"/>
    <property type="match status" value="1"/>
</dbReference>
<keyword evidence="3 6" id="KW-0812">Transmembrane</keyword>
<dbReference type="AlphaFoldDB" id="A0A7Z0AD36"/>
<keyword evidence="2 6" id="KW-0813">Transport</keyword>
<evidence type="ECO:0000313" key="8">
    <source>
        <dbReference type="EMBL" id="NYI67206.1"/>
    </source>
</evidence>
<sequence>MHVIAAGLVVDIGTFFTQQGRMLVAEGVKQIELSALAVAIAIVIGLPIGAMVGHIHKLSFIAVNGGNVLRALPTLSIIAIGIGIYGFGLVNITVALVILALPLILTNAFVAVDGVDPGTVKAAQGMGMTGRQILLRVELPSCVPLVMAGVRTAWVYVVATAYLAAFSGYSGTLGDVIVDIGSFGLGGVLAATAVAVVIALVGELVLAGAERLLTPRGLKLAANANPG</sequence>
<dbReference type="PANTHER" id="PTHR30177">
    <property type="entry name" value="GLYCINE BETAINE/L-PROLINE TRANSPORT SYSTEM PERMEASE PROTEIN PROW"/>
    <property type="match status" value="1"/>
</dbReference>
<dbReference type="GO" id="GO:0055085">
    <property type="term" value="P:transmembrane transport"/>
    <property type="evidence" value="ECO:0007669"/>
    <property type="project" value="InterPro"/>
</dbReference>
<comment type="similarity">
    <text evidence="6">Belongs to the binding-protein-dependent transport system permease family.</text>
</comment>
<evidence type="ECO:0000313" key="9">
    <source>
        <dbReference type="Proteomes" id="UP000539111"/>
    </source>
</evidence>
<protein>
    <submittedName>
        <fullName evidence="8">Osmoprotectant transport system permease protein</fullName>
    </submittedName>
</protein>
<name>A0A7Z0AD36_9MICO</name>
<feature type="transmembrane region" description="Helical" evidence="6">
    <location>
        <begin position="67"/>
        <end position="86"/>
    </location>
</feature>
<evidence type="ECO:0000259" key="7">
    <source>
        <dbReference type="PROSITE" id="PS50928"/>
    </source>
</evidence>